<feature type="coiled-coil region" evidence="1">
    <location>
        <begin position="610"/>
        <end position="676"/>
    </location>
</feature>
<feature type="coiled-coil region" evidence="1">
    <location>
        <begin position="85"/>
        <end position="140"/>
    </location>
</feature>
<keyword evidence="5" id="KW-1185">Reference proteome</keyword>
<evidence type="ECO:0000256" key="3">
    <source>
        <dbReference type="SAM" id="SignalP"/>
    </source>
</evidence>
<name>A0ABN9TAG7_9DINO</name>
<keyword evidence="1" id="KW-0175">Coiled coil</keyword>
<feature type="chain" id="PRO_5046216672" evidence="3">
    <location>
        <begin position="37"/>
        <end position="682"/>
    </location>
</feature>
<evidence type="ECO:0000256" key="1">
    <source>
        <dbReference type="SAM" id="Coils"/>
    </source>
</evidence>
<reference evidence="4" key="1">
    <citation type="submission" date="2023-10" db="EMBL/GenBank/DDBJ databases">
        <authorList>
            <person name="Chen Y."/>
            <person name="Shah S."/>
            <person name="Dougan E. K."/>
            <person name="Thang M."/>
            <person name="Chan C."/>
        </authorList>
    </citation>
    <scope>NUCLEOTIDE SEQUENCE [LARGE SCALE GENOMIC DNA]</scope>
</reference>
<sequence>MQTAVGGSRSHSRWPARGMQGMKSIILACTLAVASASAVTPVQEVLNMLSEMKTKGEKMMADEQKIFAEYQEWVDDKQKELNFEIETGEATIEKLTAFIEAAENKIAVLAKKIAEDEANIAALEDEKAAATQMRDAQHAEFLKVEQDHSESVDALERAIQVLGAQGYSRAQAESLLQTMAKQRPGLRVALAAFLQERASEDGAPEVSAYEFQSSSIMDLLEKLLDKFKAQLDEVQTDENNRQHAFNLQEEHLSNSIKQLSAERERKAEDKADTEAASATAQGKLAQAKSDLSDDKTFLAHVTATYEEKHSQYDVNQGVRKQELEALAKAIEIIANPDVAGSYGEHINAELAQVSPHKAANFLQTGGTRTGRAAARQQATEFLQRRAAALNSNTLAELARVMGSSSENPFAKVITMVEDLLEKLKAQAAAEAEHKAWCDEQLKENKHKRDAKTAAVEKLTAEIAKLTGEIADMGARIDVLIQEQADLTKAMSEATEIRQKEKAENLDTIADAKAGSAAVASALSILQEFYSSQASFLQRGKQVPEMAAYKGMSGGGVIGMLEVIQTDFMRLEADTTAAEAQAAKEYAAFMAESEATKKKKHEEEVQTKLDMDQAEFDKGELEKDLAAEQAQLDAANQYYAELKPQCLQVPVSYEERVQKREEELAALNEAYDILSQKSVVRTA</sequence>
<accession>A0ABN9TAG7</accession>
<feature type="compositionally biased region" description="Basic and acidic residues" evidence="2">
    <location>
        <begin position="263"/>
        <end position="273"/>
    </location>
</feature>
<evidence type="ECO:0000313" key="5">
    <source>
        <dbReference type="Proteomes" id="UP001189429"/>
    </source>
</evidence>
<feature type="region of interest" description="Disordered" evidence="2">
    <location>
        <begin position="263"/>
        <end position="287"/>
    </location>
</feature>
<gene>
    <name evidence="4" type="ORF">PCOR1329_LOCUS37099</name>
</gene>
<organism evidence="4 5">
    <name type="scientific">Prorocentrum cordatum</name>
    <dbReference type="NCBI Taxonomy" id="2364126"/>
    <lineage>
        <taxon>Eukaryota</taxon>
        <taxon>Sar</taxon>
        <taxon>Alveolata</taxon>
        <taxon>Dinophyceae</taxon>
        <taxon>Prorocentrales</taxon>
        <taxon>Prorocentraceae</taxon>
        <taxon>Prorocentrum</taxon>
    </lineage>
</organism>
<protein>
    <submittedName>
        <fullName evidence="4">Uncharacterized protein</fullName>
    </submittedName>
</protein>
<proteinExistence type="predicted"/>
<feature type="signal peptide" evidence="3">
    <location>
        <begin position="1"/>
        <end position="36"/>
    </location>
</feature>
<dbReference type="EMBL" id="CAUYUJ010014504">
    <property type="protein sequence ID" value="CAK0842060.1"/>
    <property type="molecule type" value="Genomic_DNA"/>
</dbReference>
<evidence type="ECO:0000313" key="4">
    <source>
        <dbReference type="EMBL" id="CAK0842060.1"/>
    </source>
</evidence>
<feature type="coiled-coil region" evidence="1">
    <location>
        <begin position="448"/>
        <end position="475"/>
    </location>
</feature>
<keyword evidence="3" id="KW-0732">Signal</keyword>
<comment type="caution">
    <text evidence="4">The sequence shown here is derived from an EMBL/GenBank/DDBJ whole genome shotgun (WGS) entry which is preliminary data.</text>
</comment>
<evidence type="ECO:0000256" key="2">
    <source>
        <dbReference type="SAM" id="MobiDB-lite"/>
    </source>
</evidence>
<dbReference type="Proteomes" id="UP001189429">
    <property type="component" value="Unassembled WGS sequence"/>
</dbReference>